<evidence type="ECO:0000313" key="2">
    <source>
        <dbReference type="EMBL" id="CAA9437162.1"/>
    </source>
</evidence>
<feature type="region of interest" description="Disordered" evidence="1">
    <location>
        <begin position="17"/>
        <end position="38"/>
    </location>
</feature>
<organism evidence="2">
    <name type="scientific">uncultured Rubrobacteraceae bacterium</name>
    <dbReference type="NCBI Taxonomy" id="349277"/>
    <lineage>
        <taxon>Bacteria</taxon>
        <taxon>Bacillati</taxon>
        <taxon>Actinomycetota</taxon>
        <taxon>Rubrobacteria</taxon>
        <taxon>Rubrobacterales</taxon>
        <taxon>Rubrobacteraceae</taxon>
        <taxon>environmental samples</taxon>
    </lineage>
</organism>
<accession>A0A6J4QGS6</accession>
<proteinExistence type="predicted"/>
<dbReference type="AlphaFoldDB" id="A0A6J4QGS6"/>
<protein>
    <submittedName>
        <fullName evidence="2">Uncharacterized protein</fullName>
    </submittedName>
</protein>
<name>A0A6J4QGS6_9ACTN</name>
<evidence type="ECO:0000256" key="1">
    <source>
        <dbReference type="SAM" id="MobiDB-lite"/>
    </source>
</evidence>
<sequence length="38" mass="4425">MPGVGRWRREALHPDYPVEPVDEEVKESHGHARHSHLL</sequence>
<gene>
    <name evidence="2" type="ORF">AVDCRST_MAG03-3694</name>
</gene>
<dbReference type="EMBL" id="CADCUT010000217">
    <property type="protein sequence ID" value="CAA9437162.1"/>
    <property type="molecule type" value="Genomic_DNA"/>
</dbReference>
<reference evidence="2" key="1">
    <citation type="submission" date="2020-02" db="EMBL/GenBank/DDBJ databases">
        <authorList>
            <person name="Meier V. D."/>
        </authorList>
    </citation>
    <scope>NUCLEOTIDE SEQUENCE</scope>
    <source>
        <strain evidence="2">AVDCRST_MAG03</strain>
    </source>
</reference>